<dbReference type="Gene3D" id="3.40.50.150">
    <property type="entry name" value="Vaccinia Virus protein VP39"/>
    <property type="match status" value="1"/>
</dbReference>
<dbReference type="GO" id="GO:0032259">
    <property type="term" value="P:methylation"/>
    <property type="evidence" value="ECO:0007669"/>
    <property type="project" value="UniProtKB-KW"/>
</dbReference>
<proteinExistence type="predicted"/>
<dbReference type="InterPro" id="IPR029063">
    <property type="entry name" value="SAM-dependent_MTases_sf"/>
</dbReference>
<accession>A0A1L8WP75</accession>
<keyword evidence="1" id="KW-0808">Transferase</keyword>
<dbReference type="Pfam" id="PF04816">
    <property type="entry name" value="TrmK"/>
    <property type="match status" value="1"/>
</dbReference>
<keyword evidence="2" id="KW-1185">Reference proteome</keyword>
<dbReference type="PIRSF" id="PIRSF018637">
    <property type="entry name" value="TrmK"/>
    <property type="match status" value="1"/>
</dbReference>
<dbReference type="Gene3D" id="1.10.287.1890">
    <property type="match status" value="1"/>
</dbReference>
<organism evidence="1 2">
    <name type="scientific">Enterococcus ratti</name>
    <dbReference type="NCBI Taxonomy" id="150033"/>
    <lineage>
        <taxon>Bacteria</taxon>
        <taxon>Bacillati</taxon>
        <taxon>Bacillota</taxon>
        <taxon>Bacilli</taxon>
        <taxon>Lactobacillales</taxon>
        <taxon>Enterococcaceae</taxon>
        <taxon>Enterococcus</taxon>
    </lineage>
</organism>
<dbReference type="GO" id="GO:0160105">
    <property type="term" value="F:tRNA (adenine(22)-N1)-methyltransferase activity"/>
    <property type="evidence" value="ECO:0007669"/>
    <property type="project" value="InterPro"/>
</dbReference>
<evidence type="ECO:0000313" key="1">
    <source>
        <dbReference type="EMBL" id="OJG82824.1"/>
    </source>
</evidence>
<gene>
    <name evidence="1" type="ORF">RV14_GL002116</name>
</gene>
<dbReference type="OrthoDB" id="5881184at2"/>
<reference evidence="1 2" key="1">
    <citation type="submission" date="2014-12" db="EMBL/GenBank/DDBJ databases">
        <title>Draft genome sequences of 29 type strains of Enterococci.</title>
        <authorList>
            <person name="Zhong Z."/>
            <person name="Sun Z."/>
            <person name="Liu W."/>
            <person name="Zhang W."/>
            <person name="Zhang H."/>
        </authorList>
    </citation>
    <scope>NUCLEOTIDE SEQUENCE [LARGE SCALE GENOMIC DNA]</scope>
    <source>
        <strain evidence="1 2">DSM 15687</strain>
    </source>
</reference>
<protein>
    <submittedName>
        <fullName evidence="1">SAM-dependent methyltransferase</fullName>
    </submittedName>
</protein>
<evidence type="ECO:0000313" key="2">
    <source>
        <dbReference type="Proteomes" id="UP000182152"/>
    </source>
</evidence>
<keyword evidence="1" id="KW-0489">Methyltransferase</keyword>
<dbReference type="InterPro" id="IPR006901">
    <property type="entry name" value="TrmK"/>
</dbReference>
<dbReference type="RefSeq" id="WP_071855130.1">
    <property type="nucleotide sequence ID" value="NZ_JXLB01000007.1"/>
</dbReference>
<dbReference type="PANTHER" id="PTHR38451">
    <property type="entry name" value="TRNA (ADENINE(22)-N(1))-METHYLTRANSFERASE"/>
    <property type="match status" value="1"/>
</dbReference>
<dbReference type="AlphaFoldDB" id="A0A1L8WP75"/>
<sequence>MNHLDLSKRLATVGKFVPPGAFLADIGSDHAYLPVSLMLNGKIEFAVAGEVVRGPYESAKKQVQKNGLDKRIIVRLANGLEAIKTTDQINAITIAGMGGSLICDILEAGKQKKHLIGSERLILQPNIGEQTLRKWLQDNEYQIVAENILEEKKKIYEVIVAEKTKKIPMYDEKERMFGPILLKEKSEIFKRKWQREKKQRQVILNQLTKAVNQQKRIEAIKKELQLIKEVLG</sequence>
<dbReference type="Proteomes" id="UP000182152">
    <property type="component" value="Unassembled WGS sequence"/>
</dbReference>
<dbReference type="PANTHER" id="PTHR38451:SF1">
    <property type="entry name" value="TRNA (ADENINE(22)-N(1))-METHYLTRANSFERASE"/>
    <property type="match status" value="1"/>
</dbReference>
<name>A0A1L8WP75_9ENTE</name>
<dbReference type="SUPFAM" id="SSF53335">
    <property type="entry name" value="S-adenosyl-L-methionine-dependent methyltransferases"/>
    <property type="match status" value="1"/>
</dbReference>
<comment type="caution">
    <text evidence="1">The sequence shown here is derived from an EMBL/GenBank/DDBJ whole genome shotgun (WGS) entry which is preliminary data.</text>
</comment>
<dbReference type="STRING" id="150033.RV14_GL002116"/>
<dbReference type="EMBL" id="JXLB01000007">
    <property type="protein sequence ID" value="OJG82824.1"/>
    <property type="molecule type" value="Genomic_DNA"/>
</dbReference>